<dbReference type="OrthoDB" id="6538282at2"/>
<feature type="transmembrane region" description="Helical" evidence="7">
    <location>
        <begin position="80"/>
        <end position="97"/>
    </location>
</feature>
<evidence type="ECO:0000256" key="2">
    <source>
        <dbReference type="ARBA" id="ARBA00006448"/>
    </source>
</evidence>
<dbReference type="InterPro" id="IPR007353">
    <property type="entry name" value="DUF421"/>
</dbReference>
<evidence type="ECO:0000313" key="10">
    <source>
        <dbReference type="EMBL" id="TEW65740.1"/>
    </source>
</evidence>
<dbReference type="PANTHER" id="PTHR34582">
    <property type="entry name" value="UPF0702 TRANSMEMBRANE PROTEIN YCAP"/>
    <property type="match status" value="1"/>
</dbReference>
<reference evidence="10 11" key="1">
    <citation type="journal article" date="2016" name="Int. J. Syst. Evol. Microbiol.">
        <title>Proposal of Mucilaginibacter phyllosphaerae sp. nov. isolated from the phyllosphere of Galium album.</title>
        <authorList>
            <person name="Aydogan E.L."/>
            <person name="Busse H.J."/>
            <person name="Moser G."/>
            <person name="Muller C."/>
            <person name="Kampfer P."/>
            <person name="Glaeser S.P."/>
        </authorList>
    </citation>
    <scope>NUCLEOTIDE SEQUENCE [LARGE SCALE GENOMIC DNA]</scope>
    <source>
        <strain evidence="10 11">PP-F2FG21</strain>
    </source>
</reference>
<dbReference type="AlphaFoldDB" id="A0A4Y8AB73"/>
<proteinExistence type="inferred from homology"/>
<evidence type="ECO:0000313" key="12">
    <source>
        <dbReference type="Proteomes" id="UP000583101"/>
    </source>
</evidence>
<dbReference type="Gene3D" id="3.30.240.20">
    <property type="entry name" value="bsu07140 like domains"/>
    <property type="match status" value="1"/>
</dbReference>
<dbReference type="Proteomes" id="UP000583101">
    <property type="component" value="Unassembled WGS sequence"/>
</dbReference>
<evidence type="ECO:0000256" key="7">
    <source>
        <dbReference type="SAM" id="Phobius"/>
    </source>
</evidence>
<comment type="subcellular location">
    <subcellularLocation>
        <location evidence="1">Cell membrane</location>
        <topology evidence="1">Multi-pass membrane protein</topology>
    </subcellularLocation>
</comment>
<protein>
    <submittedName>
        <fullName evidence="10">DUF421 domain-containing protein</fullName>
    </submittedName>
    <submittedName>
        <fullName evidence="9">Uncharacterized membrane protein YcaP (DUF421 family)</fullName>
    </submittedName>
</protein>
<evidence type="ECO:0000256" key="1">
    <source>
        <dbReference type="ARBA" id="ARBA00004651"/>
    </source>
</evidence>
<dbReference type="InterPro" id="IPR023090">
    <property type="entry name" value="UPF0702_alpha/beta_dom_sf"/>
</dbReference>
<dbReference type="GO" id="GO:0005886">
    <property type="term" value="C:plasma membrane"/>
    <property type="evidence" value="ECO:0007669"/>
    <property type="project" value="UniProtKB-SubCell"/>
</dbReference>
<feature type="transmembrane region" description="Helical" evidence="7">
    <location>
        <begin position="58"/>
        <end position="74"/>
    </location>
</feature>
<comment type="caution">
    <text evidence="10">The sequence shown here is derived from an EMBL/GenBank/DDBJ whole genome shotgun (WGS) entry which is preliminary data.</text>
</comment>
<reference evidence="10" key="2">
    <citation type="submission" date="2019-03" db="EMBL/GenBank/DDBJ databases">
        <authorList>
            <person name="Yan Y.-Q."/>
            <person name="Du Z.-J."/>
        </authorList>
    </citation>
    <scope>NUCLEOTIDE SEQUENCE</scope>
    <source>
        <strain evidence="10">PP-F2FG21</strain>
    </source>
</reference>
<keyword evidence="12" id="KW-1185">Reference proteome</keyword>
<reference evidence="9 12" key="3">
    <citation type="submission" date="2020-08" db="EMBL/GenBank/DDBJ databases">
        <title>Genomic Encyclopedia of Type Strains, Phase IV (KMG-IV): sequencing the most valuable type-strain genomes for metagenomic binning, comparative biology and taxonomic classification.</title>
        <authorList>
            <person name="Goeker M."/>
        </authorList>
    </citation>
    <scope>NUCLEOTIDE SEQUENCE [LARGE SCALE GENOMIC DNA]</scope>
    <source>
        <strain evidence="9 12">DSM 100995</strain>
    </source>
</reference>
<comment type="similarity">
    <text evidence="2">Belongs to the UPF0702 family.</text>
</comment>
<gene>
    <name evidence="10" type="ORF">E2R65_11390</name>
    <name evidence="9" type="ORF">GGR35_002084</name>
</gene>
<evidence type="ECO:0000256" key="6">
    <source>
        <dbReference type="ARBA" id="ARBA00023136"/>
    </source>
</evidence>
<keyword evidence="4 7" id="KW-0812">Transmembrane</keyword>
<evidence type="ECO:0000313" key="11">
    <source>
        <dbReference type="Proteomes" id="UP000297248"/>
    </source>
</evidence>
<evidence type="ECO:0000256" key="4">
    <source>
        <dbReference type="ARBA" id="ARBA00022692"/>
    </source>
</evidence>
<dbReference type="RefSeq" id="WP_134336609.1">
    <property type="nucleotide sequence ID" value="NZ_BMCZ01000002.1"/>
</dbReference>
<feature type="transmembrane region" description="Helical" evidence="7">
    <location>
        <begin position="27"/>
        <end position="46"/>
    </location>
</feature>
<feature type="domain" description="YetF C-terminal" evidence="8">
    <location>
        <begin position="104"/>
        <end position="174"/>
    </location>
</feature>
<evidence type="ECO:0000259" key="8">
    <source>
        <dbReference type="Pfam" id="PF04239"/>
    </source>
</evidence>
<dbReference type="PANTHER" id="PTHR34582:SF6">
    <property type="entry name" value="UPF0702 TRANSMEMBRANE PROTEIN YCAP"/>
    <property type="match status" value="1"/>
</dbReference>
<keyword evidence="5 7" id="KW-1133">Transmembrane helix</keyword>
<dbReference type="EMBL" id="JACIEG010000003">
    <property type="protein sequence ID" value="MBB3969481.1"/>
    <property type="molecule type" value="Genomic_DNA"/>
</dbReference>
<dbReference type="Pfam" id="PF04239">
    <property type="entry name" value="DUF421"/>
    <property type="match status" value="1"/>
</dbReference>
<name>A0A4Y8AB73_9SPHI</name>
<keyword evidence="6 7" id="KW-0472">Membrane</keyword>
<dbReference type="EMBL" id="SNQG01000004">
    <property type="protein sequence ID" value="TEW65740.1"/>
    <property type="molecule type" value="Genomic_DNA"/>
</dbReference>
<keyword evidence="3" id="KW-1003">Cell membrane</keyword>
<accession>A0A4Y8AB73</accession>
<evidence type="ECO:0000256" key="3">
    <source>
        <dbReference type="ARBA" id="ARBA00022475"/>
    </source>
</evidence>
<evidence type="ECO:0000256" key="5">
    <source>
        <dbReference type="ARBA" id="ARBA00022989"/>
    </source>
</evidence>
<organism evidence="10 11">
    <name type="scientific">Mucilaginibacter phyllosphaerae</name>
    <dbReference type="NCBI Taxonomy" id="1812349"/>
    <lineage>
        <taxon>Bacteria</taxon>
        <taxon>Pseudomonadati</taxon>
        <taxon>Bacteroidota</taxon>
        <taxon>Sphingobacteriia</taxon>
        <taxon>Sphingobacteriales</taxon>
        <taxon>Sphingobacteriaceae</taxon>
        <taxon>Mucilaginibacter</taxon>
    </lineage>
</organism>
<evidence type="ECO:0000313" key="9">
    <source>
        <dbReference type="EMBL" id="MBB3969481.1"/>
    </source>
</evidence>
<dbReference type="Proteomes" id="UP000297248">
    <property type="component" value="Unassembled WGS sequence"/>
</dbReference>
<sequence>MNKQQIKLMDFRRIWLGDVPVEFYLELIIRALFVYLLLMVAMRLIGKRMSSRLGRTELVALVTLAATIGIPLTAPERGLLPPVIIAILVVIISRWIAAKAFKDQAFETFALGGISTLVNNGVMDLDTMKKVRLTRERLVSQLRQSGIKQLGEVKRLYMEANGGFTLIPNEKPSPGLFIIPRWDNELYRRFIRDDNRLTCENCGFTRQKPIEQNKQQCKMCGHNTWTPAVTKS</sequence>